<dbReference type="Pfam" id="PF02913">
    <property type="entry name" value="FAD-oxidase_C"/>
    <property type="match status" value="1"/>
</dbReference>
<dbReference type="WBParaSite" id="GPUH_0000693401-mRNA-1">
    <property type="protein sequence ID" value="GPUH_0000693401-mRNA-1"/>
    <property type="gene ID" value="GPUH_0000693401"/>
</dbReference>
<evidence type="ECO:0000256" key="2">
    <source>
        <dbReference type="ARBA" id="ARBA00008000"/>
    </source>
</evidence>
<evidence type="ECO:0000256" key="9">
    <source>
        <dbReference type="ARBA" id="ARBA00049267"/>
    </source>
</evidence>
<dbReference type="InterPro" id="IPR004113">
    <property type="entry name" value="FAD-bd_oxidored_4_C"/>
</dbReference>
<dbReference type="EMBL" id="UYRT01017084">
    <property type="protein sequence ID" value="VDK56582.1"/>
    <property type="molecule type" value="Genomic_DNA"/>
</dbReference>
<dbReference type="InterPro" id="IPR051264">
    <property type="entry name" value="FAD-oxidored/transferase_4"/>
</dbReference>
<dbReference type="InterPro" id="IPR016164">
    <property type="entry name" value="FAD-linked_Oxase-like_C"/>
</dbReference>
<dbReference type="OrthoDB" id="5332616at2759"/>
<sequence>MAVREHLGAQAKRVIVFGHMAEGDLHINVTSDKYYTELTAKLYPFLWEWVTEHGGSISAEHGVGQAHRPYSNLGKGYQTEVAKQLKNVFDPRRILSPYKMF</sequence>
<dbReference type="PANTHER" id="PTHR43716">
    <property type="entry name" value="D-2-HYDROXYGLUTARATE DEHYDROGENASE, MITOCHONDRIAL"/>
    <property type="match status" value="1"/>
</dbReference>
<evidence type="ECO:0000313" key="13">
    <source>
        <dbReference type="WBParaSite" id="GPUH_0000693401-mRNA-1"/>
    </source>
</evidence>
<keyword evidence="12" id="KW-1185">Reference proteome</keyword>
<proteinExistence type="inferred from homology"/>
<dbReference type="PANTHER" id="PTHR43716:SF1">
    <property type="entry name" value="D-2-HYDROXYGLUTARATE DEHYDROGENASE, MITOCHONDRIAL"/>
    <property type="match status" value="1"/>
</dbReference>
<dbReference type="InterPro" id="IPR016171">
    <property type="entry name" value="Vanillyl_alc_oxidase_C-sub2"/>
</dbReference>
<comment type="cofactor">
    <cofactor evidence="1">
        <name>FAD</name>
        <dbReference type="ChEBI" id="CHEBI:57692"/>
    </cofactor>
</comment>
<dbReference type="SUPFAM" id="SSF55103">
    <property type="entry name" value="FAD-linked oxidases, C-terminal domain"/>
    <property type="match status" value="1"/>
</dbReference>
<evidence type="ECO:0000256" key="5">
    <source>
        <dbReference type="ARBA" id="ARBA00023002"/>
    </source>
</evidence>
<keyword evidence="3" id="KW-0285">Flavoprotein</keyword>
<dbReference type="GO" id="GO:0050660">
    <property type="term" value="F:flavin adenine dinucleotide binding"/>
    <property type="evidence" value="ECO:0007669"/>
    <property type="project" value="InterPro"/>
</dbReference>
<evidence type="ECO:0000256" key="6">
    <source>
        <dbReference type="ARBA" id="ARBA00039003"/>
    </source>
</evidence>
<dbReference type="GO" id="GO:0005739">
    <property type="term" value="C:mitochondrion"/>
    <property type="evidence" value="ECO:0007669"/>
    <property type="project" value="TreeGrafter"/>
</dbReference>
<dbReference type="Gene3D" id="1.10.45.10">
    <property type="entry name" value="Vanillyl-alcohol Oxidase, Chain A, domain 4"/>
    <property type="match status" value="1"/>
</dbReference>
<accession>A0A183DDY4</accession>
<evidence type="ECO:0000313" key="11">
    <source>
        <dbReference type="EMBL" id="VDK56582.1"/>
    </source>
</evidence>
<dbReference type="Proteomes" id="UP000271098">
    <property type="component" value="Unassembled WGS sequence"/>
</dbReference>
<evidence type="ECO:0000259" key="10">
    <source>
        <dbReference type="Pfam" id="PF02913"/>
    </source>
</evidence>
<organism evidence="13">
    <name type="scientific">Gongylonema pulchrum</name>
    <dbReference type="NCBI Taxonomy" id="637853"/>
    <lineage>
        <taxon>Eukaryota</taxon>
        <taxon>Metazoa</taxon>
        <taxon>Ecdysozoa</taxon>
        <taxon>Nematoda</taxon>
        <taxon>Chromadorea</taxon>
        <taxon>Rhabditida</taxon>
        <taxon>Spirurina</taxon>
        <taxon>Spiruromorpha</taxon>
        <taxon>Spiruroidea</taxon>
        <taxon>Gongylonematidae</taxon>
        <taxon>Gongylonema</taxon>
    </lineage>
</organism>
<evidence type="ECO:0000256" key="1">
    <source>
        <dbReference type="ARBA" id="ARBA00001974"/>
    </source>
</evidence>
<evidence type="ECO:0000256" key="7">
    <source>
        <dbReference type="ARBA" id="ARBA00039639"/>
    </source>
</evidence>
<evidence type="ECO:0000256" key="3">
    <source>
        <dbReference type="ARBA" id="ARBA00022630"/>
    </source>
</evidence>
<reference evidence="13" key="1">
    <citation type="submission" date="2016-06" db="UniProtKB">
        <authorList>
            <consortium name="WormBaseParasite"/>
        </authorList>
    </citation>
    <scope>IDENTIFICATION</scope>
</reference>
<name>A0A183DDY4_9BILA</name>
<dbReference type="Gene3D" id="3.30.70.2740">
    <property type="match status" value="1"/>
</dbReference>
<protein>
    <recommendedName>
        <fullName evidence="7">D-2-hydroxyglutarate dehydrogenase, mitochondrial</fullName>
        <ecNumber evidence="6">1.1.99.39</ecNumber>
    </recommendedName>
</protein>
<reference evidence="11 12" key="2">
    <citation type="submission" date="2018-11" db="EMBL/GenBank/DDBJ databases">
        <authorList>
            <consortium name="Pathogen Informatics"/>
        </authorList>
    </citation>
    <scope>NUCLEOTIDE SEQUENCE [LARGE SCALE GENOMIC DNA]</scope>
</reference>
<evidence type="ECO:0000256" key="8">
    <source>
        <dbReference type="ARBA" id="ARBA00045410"/>
    </source>
</evidence>
<gene>
    <name evidence="11" type="ORF">GPUH_LOCUS6924</name>
</gene>
<dbReference type="AlphaFoldDB" id="A0A183DDY4"/>
<comment type="catalytic activity">
    <reaction evidence="9">
        <text>(R)-malate + A = oxaloacetate + AH2</text>
        <dbReference type="Rhea" id="RHEA:67460"/>
        <dbReference type="ChEBI" id="CHEBI:13193"/>
        <dbReference type="ChEBI" id="CHEBI:15588"/>
        <dbReference type="ChEBI" id="CHEBI:16452"/>
        <dbReference type="ChEBI" id="CHEBI:17499"/>
    </reaction>
    <physiologicalReaction direction="left-to-right" evidence="9">
        <dbReference type="Rhea" id="RHEA:67461"/>
    </physiologicalReaction>
</comment>
<dbReference type="GO" id="GO:0051990">
    <property type="term" value="F:(R)-2-hydroxyglutarate dehydrogenase activity"/>
    <property type="evidence" value="ECO:0007669"/>
    <property type="project" value="UniProtKB-EC"/>
</dbReference>
<evidence type="ECO:0000256" key="4">
    <source>
        <dbReference type="ARBA" id="ARBA00022827"/>
    </source>
</evidence>
<evidence type="ECO:0000313" key="12">
    <source>
        <dbReference type="Proteomes" id="UP000271098"/>
    </source>
</evidence>
<comment type="function">
    <text evidence="8">Catalyzes the oxidation of D-2-hydroxyglutarate (D-2-HG) to alpha-ketoglutarate. Also catalyzes the oxidation of other D-2-hydroxyacids, such as D-malate (D-MAL) and D-lactate (D-LAC). Exhibits high activities towards D-2-HG and D-MAL but a very weak activity towards D-LAC.</text>
</comment>
<keyword evidence="5" id="KW-0560">Oxidoreductase</keyword>
<dbReference type="EC" id="1.1.99.39" evidence="6"/>
<feature type="domain" description="FAD-binding oxidoreductase/transferase type 4 C-terminal" evidence="10">
    <location>
        <begin position="3"/>
        <end position="100"/>
    </location>
</feature>
<keyword evidence="4" id="KW-0274">FAD</keyword>
<comment type="similarity">
    <text evidence="2">Belongs to the FAD-binding oxidoreductase/transferase type 4 family.</text>
</comment>